<dbReference type="InterPro" id="IPR037185">
    <property type="entry name" value="EmrE-like"/>
</dbReference>
<evidence type="ECO:0000256" key="3">
    <source>
        <dbReference type="ARBA" id="ARBA00022692"/>
    </source>
</evidence>
<comment type="similarity">
    <text evidence="2">Belongs to the EamA transporter family.</text>
</comment>
<evidence type="ECO:0000313" key="9">
    <source>
        <dbReference type="Proteomes" id="UP000825381"/>
    </source>
</evidence>
<feature type="transmembrane region" description="Helical" evidence="6">
    <location>
        <begin position="7"/>
        <end position="25"/>
    </location>
</feature>
<evidence type="ECO:0000313" key="8">
    <source>
        <dbReference type="EMBL" id="QYJ68697.1"/>
    </source>
</evidence>
<dbReference type="Proteomes" id="UP000825381">
    <property type="component" value="Chromosome"/>
</dbReference>
<sequence>MQSKHLKWYLLAILSLTWGSSFILIKRGLVGLSAFQLGSLRIIFCALFLLLIGFSTLRRMPKEKWKYLALTALFGTFLPVYLFSIAQTEIHSSISAILNSLTPLGTLIIGAAVFGVSFQRRQLFGVLIGLVGCALLIFKGAIDNPNQNYYYTLYVVVAALCYSVNVNLIKKHLSDVSPLAITTGNFAVLLLPTTLILFLSDFASIAMLPQTHQAMLYVLVLGIVGTGLASILFFKLIHISSPIFASSVTYMIPIVAFGWGLFDGESLSALQMLGAAIILLGVYFSSLKR</sequence>
<feature type="transmembrane region" description="Helical" evidence="6">
    <location>
        <begin position="268"/>
        <end position="287"/>
    </location>
</feature>
<evidence type="ECO:0000256" key="2">
    <source>
        <dbReference type="ARBA" id="ARBA00007362"/>
    </source>
</evidence>
<dbReference type="EMBL" id="CP080429">
    <property type="protein sequence ID" value="QYJ68697.1"/>
    <property type="molecule type" value="Genomic_DNA"/>
</dbReference>
<evidence type="ECO:0000256" key="4">
    <source>
        <dbReference type="ARBA" id="ARBA00022989"/>
    </source>
</evidence>
<feature type="transmembrane region" description="Helical" evidence="6">
    <location>
        <begin position="67"/>
        <end position="86"/>
    </location>
</feature>
<organism evidence="8 9">
    <name type="scientific">Flavobacterium litorale</name>
    <dbReference type="NCBI Taxonomy" id="2856519"/>
    <lineage>
        <taxon>Bacteria</taxon>
        <taxon>Pseudomonadati</taxon>
        <taxon>Bacteroidota</taxon>
        <taxon>Flavobacteriia</taxon>
        <taxon>Flavobacteriales</taxon>
        <taxon>Flavobacteriaceae</taxon>
        <taxon>Flavobacterium</taxon>
    </lineage>
</organism>
<reference evidence="8 9" key="1">
    <citation type="submission" date="2021-07" db="EMBL/GenBank/DDBJ databases">
        <title>Flavobacterium WSW3-B6 sp.nov, isolated from seaweed.</title>
        <authorList>
            <person name="Muhammad N."/>
            <person name="Ho H."/>
            <person name="Lee Y.-J."/>
            <person name="Nguyen T."/>
            <person name="Ho J."/>
            <person name="Kim S.-G."/>
        </authorList>
    </citation>
    <scope>NUCLEOTIDE SEQUENCE [LARGE SCALE GENOMIC DNA]</scope>
    <source>
        <strain evidence="8 9">WSW3-B6</strain>
    </source>
</reference>
<feature type="transmembrane region" description="Helical" evidence="6">
    <location>
        <begin position="243"/>
        <end position="262"/>
    </location>
</feature>
<protein>
    <submittedName>
        <fullName evidence="8">DMT family transporter</fullName>
    </submittedName>
</protein>
<proteinExistence type="inferred from homology"/>
<feature type="domain" description="EamA" evidence="7">
    <location>
        <begin position="153"/>
        <end position="286"/>
    </location>
</feature>
<gene>
    <name evidence="8" type="ORF">K1I41_02110</name>
</gene>
<keyword evidence="9" id="KW-1185">Reference proteome</keyword>
<evidence type="ECO:0000256" key="5">
    <source>
        <dbReference type="ARBA" id="ARBA00023136"/>
    </source>
</evidence>
<name>A0ABX8V7I2_9FLAO</name>
<feature type="transmembrane region" description="Helical" evidence="6">
    <location>
        <begin position="92"/>
        <end position="116"/>
    </location>
</feature>
<feature type="transmembrane region" description="Helical" evidence="6">
    <location>
        <begin position="186"/>
        <end position="208"/>
    </location>
</feature>
<accession>A0ABX8V7I2</accession>
<dbReference type="PANTHER" id="PTHR32322">
    <property type="entry name" value="INNER MEMBRANE TRANSPORTER"/>
    <property type="match status" value="1"/>
</dbReference>
<keyword evidence="3 6" id="KW-0812">Transmembrane</keyword>
<feature type="domain" description="EamA" evidence="7">
    <location>
        <begin position="7"/>
        <end position="137"/>
    </location>
</feature>
<dbReference type="Pfam" id="PF00892">
    <property type="entry name" value="EamA"/>
    <property type="match status" value="2"/>
</dbReference>
<feature type="transmembrane region" description="Helical" evidence="6">
    <location>
        <begin position="148"/>
        <end position="165"/>
    </location>
</feature>
<dbReference type="PANTHER" id="PTHR32322:SF2">
    <property type="entry name" value="EAMA DOMAIN-CONTAINING PROTEIN"/>
    <property type="match status" value="1"/>
</dbReference>
<feature type="transmembrane region" description="Helical" evidence="6">
    <location>
        <begin position="37"/>
        <end position="55"/>
    </location>
</feature>
<keyword evidence="4 6" id="KW-1133">Transmembrane helix</keyword>
<dbReference type="RefSeq" id="WP_220641037.1">
    <property type="nucleotide sequence ID" value="NZ_CP080429.1"/>
</dbReference>
<dbReference type="InterPro" id="IPR050638">
    <property type="entry name" value="AA-Vitamin_Transporters"/>
</dbReference>
<dbReference type="InterPro" id="IPR000620">
    <property type="entry name" value="EamA_dom"/>
</dbReference>
<evidence type="ECO:0000256" key="6">
    <source>
        <dbReference type="SAM" id="Phobius"/>
    </source>
</evidence>
<dbReference type="SUPFAM" id="SSF103481">
    <property type="entry name" value="Multidrug resistance efflux transporter EmrE"/>
    <property type="match status" value="2"/>
</dbReference>
<evidence type="ECO:0000259" key="7">
    <source>
        <dbReference type="Pfam" id="PF00892"/>
    </source>
</evidence>
<comment type="subcellular location">
    <subcellularLocation>
        <location evidence="1">Membrane</location>
        <topology evidence="1">Multi-pass membrane protein</topology>
    </subcellularLocation>
</comment>
<keyword evidence="5 6" id="KW-0472">Membrane</keyword>
<feature type="transmembrane region" description="Helical" evidence="6">
    <location>
        <begin position="123"/>
        <end position="142"/>
    </location>
</feature>
<evidence type="ECO:0000256" key="1">
    <source>
        <dbReference type="ARBA" id="ARBA00004141"/>
    </source>
</evidence>
<feature type="transmembrane region" description="Helical" evidence="6">
    <location>
        <begin position="214"/>
        <end position="236"/>
    </location>
</feature>